<protein>
    <recommendedName>
        <fullName evidence="5">Transcription factor domain-containing protein</fullName>
    </recommendedName>
</protein>
<dbReference type="AlphaFoldDB" id="A0A8H5HQB6"/>
<feature type="compositionally biased region" description="Polar residues" evidence="2">
    <location>
        <begin position="875"/>
        <end position="892"/>
    </location>
</feature>
<evidence type="ECO:0000313" key="4">
    <source>
        <dbReference type="Proteomes" id="UP000518752"/>
    </source>
</evidence>
<dbReference type="Proteomes" id="UP000518752">
    <property type="component" value="Unassembled WGS sequence"/>
</dbReference>
<feature type="compositionally biased region" description="Low complexity" evidence="2">
    <location>
        <begin position="893"/>
        <end position="903"/>
    </location>
</feature>
<organism evidence="3 4">
    <name type="scientific">Collybiopsis confluens</name>
    <dbReference type="NCBI Taxonomy" id="2823264"/>
    <lineage>
        <taxon>Eukaryota</taxon>
        <taxon>Fungi</taxon>
        <taxon>Dikarya</taxon>
        <taxon>Basidiomycota</taxon>
        <taxon>Agaricomycotina</taxon>
        <taxon>Agaricomycetes</taxon>
        <taxon>Agaricomycetidae</taxon>
        <taxon>Agaricales</taxon>
        <taxon>Marasmiineae</taxon>
        <taxon>Omphalotaceae</taxon>
        <taxon>Collybiopsis</taxon>
    </lineage>
</organism>
<keyword evidence="1" id="KW-0175">Coiled coil</keyword>
<dbReference type="CDD" id="cd12148">
    <property type="entry name" value="fungal_TF_MHR"/>
    <property type="match status" value="1"/>
</dbReference>
<comment type="caution">
    <text evidence="3">The sequence shown here is derived from an EMBL/GenBank/DDBJ whole genome shotgun (WGS) entry which is preliminary data.</text>
</comment>
<dbReference type="EMBL" id="JAACJN010000031">
    <property type="protein sequence ID" value="KAF5387497.1"/>
    <property type="molecule type" value="Genomic_DNA"/>
</dbReference>
<feature type="region of interest" description="Disordered" evidence="2">
    <location>
        <begin position="868"/>
        <end position="903"/>
    </location>
</feature>
<proteinExistence type="predicted"/>
<feature type="compositionally biased region" description="Low complexity" evidence="2">
    <location>
        <begin position="698"/>
        <end position="740"/>
    </location>
</feature>
<feature type="region of interest" description="Disordered" evidence="2">
    <location>
        <begin position="793"/>
        <end position="833"/>
    </location>
</feature>
<keyword evidence="4" id="KW-1185">Reference proteome</keyword>
<reference evidence="3 4" key="1">
    <citation type="journal article" date="2020" name="ISME J.">
        <title>Uncovering the hidden diversity of litter-decomposition mechanisms in mushroom-forming fungi.</title>
        <authorList>
            <person name="Floudas D."/>
            <person name="Bentzer J."/>
            <person name="Ahren D."/>
            <person name="Johansson T."/>
            <person name="Persson P."/>
            <person name="Tunlid A."/>
        </authorList>
    </citation>
    <scope>NUCLEOTIDE SEQUENCE [LARGE SCALE GENOMIC DNA]</scope>
    <source>
        <strain evidence="3 4">CBS 406.79</strain>
    </source>
</reference>
<evidence type="ECO:0008006" key="5">
    <source>
        <dbReference type="Google" id="ProtNLM"/>
    </source>
</evidence>
<gene>
    <name evidence="3" type="ORF">D9757_006516</name>
</gene>
<accession>A0A8H5HQB6</accession>
<dbReference type="OrthoDB" id="424974at2759"/>
<feature type="compositionally biased region" description="Low complexity" evidence="2">
    <location>
        <begin position="798"/>
        <end position="823"/>
    </location>
</feature>
<evidence type="ECO:0000313" key="3">
    <source>
        <dbReference type="EMBL" id="KAF5387497.1"/>
    </source>
</evidence>
<feature type="region of interest" description="Disordered" evidence="2">
    <location>
        <begin position="696"/>
        <end position="744"/>
    </location>
</feature>
<evidence type="ECO:0000256" key="2">
    <source>
        <dbReference type="SAM" id="MobiDB-lite"/>
    </source>
</evidence>
<feature type="compositionally biased region" description="Basic and acidic residues" evidence="2">
    <location>
        <begin position="824"/>
        <end position="833"/>
    </location>
</feature>
<sequence>MEKAQQLNENQAEFQQVVPVSCSTSSSSHAFTLDKYLRMQTSEAEMRQTGTMRQMCLSGMRCNMSRCSSPPRLVLANTEQLHERIEQLCSRIRELESALRGAQAQISDEEHPLLRSDLLGLKSPHASYPVRAQDLQPPFVSAVGAGVAHISMPNNTLDSTGPTKKMEDENLIDAFGTLSIRENGETHFLGQTARSEYLIRALAKPQKNFLYTSGTRLSNRIMHGAHYCPPDSDYDGSLFQRDSELGNEIFSLLPPLSEAIRLCTRLFRERSFSMTYYTASIDLSRSSNPYRSALGIYLVSHSSFDSLECYHSLSLLFVVFALASLFDPDLPSRSIQSQEYFFLSKAALGFNPPHIHTTLKCVWCMVHLAQFLEFSDWEAMGSTAGWSYVGHAVRMGSSVRVSQIQRIIIHSADVLPFLSPTTTTTSNNRSDYTSTALAGNFQMNSSRGDTVYSGHYLRQIPGRAFTTVARHLYHTPMLTVHCPKIQMNLLMRMVKENQDVIHYWSWQFTAFMHSVMEQIFGSSRPAYNAIIDFDRKIRDFPIPTNLRIQCGDLESRPEVYMQRLIILSYKENTLMHLHRAYFAQALQDSPDNLTTHKYVASVIATYRSAWRLSRSVQFAWQSIPQLLARYHLAWSQVLSAAIVMCILVTRAPNSKMTKSSIDELGAIATLFEEAAPMSRSAGNIVDTMRNLLRKAQEAASSASSLNGTSSSDGSPTDSPSSSSRSSPEHSAASSGHSPSSCNASFTNTAELDETQDHPLSTFELDRLGGRTHLITACRKPPAREERLAAALVPDTHQPTLSLPAYPSSSPSSQTSLHSSSSTPFHHDQHDHAQQQEQLFTAESLHPAIARDIRNIDIDMDLGGMEFHFFDPPAEKQTSTQGDSSLFNSLTNGSAPSSHTADSSASTSVISNLAEIQFGDIPMGSVEMQMHFNAIGDTNISGLGSVDGTFGHSSMFGTQQPSTGAFSGFGHPQANAQLPLPFNAPILDATWQSFVEQLGF</sequence>
<evidence type="ECO:0000256" key="1">
    <source>
        <dbReference type="SAM" id="Coils"/>
    </source>
</evidence>
<feature type="coiled-coil region" evidence="1">
    <location>
        <begin position="78"/>
        <end position="105"/>
    </location>
</feature>
<name>A0A8H5HQB6_9AGAR</name>